<evidence type="ECO:0000313" key="1">
    <source>
        <dbReference type="EMBL" id="KAG0427487.1"/>
    </source>
</evidence>
<accession>A0AC60Q1I2</accession>
<organism evidence="1 2">
    <name type="scientific">Ixodes persulcatus</name>
    <name type="common">Taiga tick</name>
    <dbReference type="NCBI Taxonomy" id="34615"/>
    <lineage>
        <taxon>Eukaryota</taxon>
        <taxon>Metazoa</taxon>
        <taxon>Ecdysozoa</taxon>
        <taxon>Arthropoda</taxon>
        <taxon>Chelicerata</taxon>
        <taxon>Arachnida</taxon>
        <taxon>Acari</taxon>
        <taxon>Parasitiformes</taxon>
        <taxon>Ixodida</taxon>
        <taxon>Ixodoidea</taxon>
        <taxon>Ixodidae</taxon>
        <taxon>Ixodinae</taxon>
        <taxon>Ixodes</taxon>
    </lineage>
</organism>
<gene>
    <name evidence="1" type="ORF">HPB47_025469</name>
</gene>
<dbReference type="EMBL" id="JABSTQ010009622">
    <property type="protein sequence ID" value="KAG0427487.1"/>
    <property type="molecule type" value="Genomic_DNA"/>
</dbReference>
<comment type="caution">
    <text evidence="1">The sequence shown here is derived from an EMBL/GenBank/DDBJ whole genome shotgun (WGS) entry which is preliminary data.</text>
</comment>
<proteinExistence type="predicted"/>
<name>A0AC60Q1I2_IXOPE</name>
<reference evidence="1 2" key="1">
    <citation type="journal article" date="2020" name="Cell">
        <title>Large-Scale Comparative Analyses of Tick Genomes Elucidate Their Genetic Diversity and Vector Capacities.</title>
        <authorList>
            <consortium name="Tick Genome and Microbiome Consortium (TIGMIC)"/>
            <person name="Jia N."/>
            <person name="Wang J."/>
            <person name="Shi W."/>
            <person name="Du L."/>
            <person name="Sun Y."/>
            <person name="Zhan W."/>
            <person name="Jiang J.F."/>
            <person name="Wang Q."/>
            <person name="Zhang B."/>
            <person name="Ji P."/>
            <person name="Bell-Sakyi L."/>
            <person name="Cui X.M."/>
            <person name="Yuan T.T."/>
            <person name="Jiang B.G."/>
            <person name="Yang W.F."/>
            <person name="Lam T.T."/>
            <person name="Chang Q.C."/>
            <person name="Ding S.J."/>
            <person name="Wang X.J."/>
            <person name="Zhu J.G."/>
            <person name="Ruan X.D."/>
            <person name="Zhao L."/>
            <person name="Wei J.T."/>
            <person name="Ye R.Z."/>
            <person name="Que T.C."/>
            <person name="Du C.H."/>
            <person name="Zhou Y.H."/>
            <person name="Cheng J.X."/>
            <person name="Dai P.F."/>
            <person name="Guo W.B."/>
            <person name="Han X.H."/>
            <person name="Huang E.J."/>
            <person name="Li L.F."/>
            <person name="Wei W."/>
            <person name="Gao Y.C."/>
            <person name="Liu J.Z."/>
            <person name="Shao H.Z."/>
            <person name="Wang X."/>
            <person name="Wang C.C."/>
            <person name="Yang T.C."/>
            <person name="Huo Q.B."/>
            <person name="Li W."/>
            <person name="Chen H.Y."/>
            <person name="Chen S.E."/>
            <person name="Zhou L.G."/>
            <person name="Ni X.B."/>
            <person name="Tian J.H."/>
            <person name="Sheng Y."/>
            <person name="Liu T."/>
            <person name="Pan Y.S."/>
            <person name="Xia L.Y."/>
            <person name="Li J."/>
            <person name="Zhao F."/>
            <person name="Cao W.C."/>
        </authorList>
    </citation>
    <scope>NUCLEOTIDE SEQUENCE [LARGE SCALE GENOMIC DNA]</scope>
    <source>
        <strain evidence="1">Iper-2018</strain>
    </source>
</reference>
<evidence type="ECO:0000313" key="2">
    <source>
        <dbReference type="Proteomes" id="UP000805193"/>
    </source>
</evidence>
<dbReference type="Proteomes" id="UP000805193">
    <property type="component" value="Unassembled WGS sequence"/>
</dbReference>
<protein>
    <submittedName>
        <fullName evidence="1">Uncharacterized protein</fullName>
    </submittedName>
</protein>
<keyword evidence="2" id="KW-1185">Reference proteome</keyword>
<sequence>MEPTNGSAGLLATAASALRVDTSGVFLDVFGDRSEFSTFEEFSDLFVRFEKKSRYIFRVKNSSSVEAENRRRKDKIDSAIKYSGLVLCCVNCGDANKTLKKVQEGELSGEGKTLWSVWEVWSNPAIMLFLVADCFLGIQLCDAHIYLRYRSSSRKLAIISSSFVHNHASQAGNGCFHRKQSVTERIGKPRDGRRKFVKAGDKMGKLTRPILPLPLFEHRLLKNTSELTIIPLGAGLLPLTGDLPTPPPSRLLLNSGPEDRRGQCPAGPMKPDKRPILPSLQPPPGLRGPDAGPMSRGDPLSGVKAELPVGGGARDARRGKEEPGLVDLRRILEPECILRCYEDENAPADDNSMDDDYGDGGNGEEEEIECTATDLSVRPREGPRPPELPLPENLSAAVREYSVTWKELEPLFRFCSRCGAPVEKTRHSLHNVLSVSAVCQRGHGVFWTSRS</sequence>